<dbReference type="InterPro" id="IPR035935">
    <property type="entry name" value="TFB5-like_sf"/>
</dbReference>
<comment type="subcellular location">
    <subcellularLocation>
        <location evidence="1">Nucleus</location>
    </subcellularLocation>
</comment>
<gene>
    <name evidence="2" type="ORF">PAPYR_4754</name>
</gene>
<dbReference type="Proteomes" id="UP001141327">
    <property type="component" value="Unassembled WGS sequence"/>
</dbReference>
<organism evidence="2 3">
    <name type="scientific">Paratrimastix pyriformis</name>
    <dbReference type="NCBI Taxonomy" id="342808"/>
    <lineage>
        <taxon>Eukaryota</taxon>
        <taxon>Metamonada</taxon>
        <taxon>Preaxostyla</taxon>
        <taxon>Paratrimastigidae</taxon>
        <taxon>Paratrimastix</taxon>
    </lineage>
</organism>
<keyword evidence="1" id="KW-0227">DNA damage</keyword>
<sequence length="70" mass="8215">MATLKTGLLVTCDPTIRMYLLHLDRNDRSFIQLEIDDTHLLIDDSSREYLVHKIDELHRSNTYILGESQK</sequence>
<keyword evidence="1" id="KW-0805">Transcription regulation</keyword>
<dbReference type="SMART" id="SM01395">
    <property type="entry name" value="Tbf5"/>
    <property type="match status" value="1"/>
</dbReference>
<evidence type="ECO:0000256" key="1">
    <source>
        <dbReference type="RuleBase" id="RU368032"/>
    </source>
</evidence>
<keyword evidence="1" id="KW-0804">Transcription</keyword>
<reference evidence="2" key="1">
    <citation type="journal article" date="2022" name="bioRxiv">
        <title>Genomics of Preaxostyla Flagellates Illuminates Evolutionary Transitions and the Path Towards Mitochondrial Loss.</title>
        <authorList>
            <person name="Novak L.V.F."/>
            <person name="Treitli S.C."/>
            <person name="Pyrih J."/>
            <person name="Halakuc P."/>
            <person name="Pipaliya S.V."/>
            <person name="Vacek V."/>
            <person name="Brzon O."/>
            <person name="Soukal P."/>
            <person name="Eme L."/>
            <person name="Dacks J.B."/>
            <person name="Karnkowska A."/>
            <person name="Elias M."/>
            <person name="Hampl V."/>
        </authorList>
    </citation>
    <scope>NUCLEOTIDE SEQUENCE</scope>
    <source>
        <strain evidence="2">RCP-MX</strain>
    </source>
</reference>
<accession>A0ABQ8ULT9</accession>
<dbReference type="SUPFAM" id="SSF142897">
    <property type="entry name" value="TFB5-like"/>
    <property type="match status" value="1"/>
</dbReference>
<dbReference type="Pfam" id="PF06331">
    <property type="entry name" value="Tfb5"/>
    <property type="match status" value="1"/>
</dbReference>
<name>A0ABQ8ULT9_9EUKA</name>
<comment type="similarity">
    <text evidence="1">Belongs to the TFB5 family.</text>
</comment>
<protein>
    <recommendedName>
        <fullName evidence="1">General transcription and DNA repair factor IIH subunit TFB5</fullName>
    </recommendedName>
</protein>
<comment type="function">
    <text evidence="1">In NER, TFIIH acts by opening DNA around the lesion to allow the excision of the damaged oligonucleotide and its replacement by a new DNA fragment. In transcription, TFIIH has an essential role in transcription initiation. When the pre-initiation complex (PIC) has been established, TFIIH is required for promoter opening and promoter escape.</text>
</comment>
<comment type="caution">
    <text evidence="2">The sequence shown here is derived from an EMBL/GenBank/DDBJ whole genome shotgun (WGS) entry which is preliminary data.</text>
</comment>
<proteinExistence type="inferred from homology"/>
<comment type="subunit">
    <text evidence="1">Component of the 7-subunit TFIIH core complex.</text>
</comment>
<dbReference type="InterPro" id="IPR009400">
    <property type="entry name" value="TFIIH_TTDA/Tfb5"/>
</dbReference>
<keyword evidence="1" id="KW-0234">DNA repair</keyword>
<evidence type="ECO:0000313" key="2">
    <source>
        <dbReference type="EMBL" id="KAJ4459228.1"/>
    </source>
</evidence>
<dbReference type="Gene3D" id="3.30.70.1220">
    <property type="entry name" value="TFB5-like"/>
    <property type="match status" value="1"/>
</dbReference>
<evidence type="ECO:0000313" key="3">
    <source>
        <dbReference type="Proteomes" id="UP001141327"/>
    </source>
</evidence>
<keyword evidence="3" id="KW-1185">Reference proteome</keyword>
<keyword evidence="1" id="KW-0539">Nucleus</keyword>
<dbReference type="EMBL" id="JAPMOS010000021">
    <property type="protein sequence ID" value="KAJ4459228.1"/>
    <property type="molecule type" value="Genomic_DNA"/>
</dbReference>